<dbReference type="EMBL" id="CP046452">
    <property type="protein sequence ID" value="QGU01001.1"/>
    <property type="molecule type" value="Genomic_DNA"/>
</dbReference>
<dbReference type="PANTHER" id="PTHR43812">
    <property type="entry name" value="BLR2425 PROTEIN"/>
    <property type="match status" value="1"/>
</dbReference>
<dbReference type="AlphaFoldDB" id="A0A6B8VMP3"/>
<dbReference type="PANTHER" id="PTHR43812:SF2">
    <property type="entry name" value="FLAVIN REDUCTASE LIKE DOMAIN-CONTAINING PROTEIN"/>
    <property type="match status" value="1"/>
</dbReference>
<dbReference type="Proteomes" id="UP000427071">
    <property type="component" value="Chromosome"/>
</dbReference>
<evidence type="ECO:0000259" key="1">
    <source>
        <dbReference type="SMART" id="SM00903"/>
    </source>
</evidence>
<evidence type="ECO:0000313" key="3">
    <source>
        <dbReference type="Proteomes" id="UP000427071"/>
    </source>
</evidence>
<reference evidence="3" key="1">
    <citation type="submission" date="2019-11" db="EMBL/GenBank/DDBJ databases">
        <title>Complete genome sequence of Corynebacterium kalinowskii 1959, a novel Corynebacterium species isolated from soil of a small paddock in Vilsendorf, Germany.</title>
        <authorList>
            <person name="Schaffert L."/>
            <person name="Ruwe M."/>
            <person name="Milse J."/>
            <person name="Hanuschka K."/>
            <person name="Ortseifen V."/>
            <person name="Droste J."/>
            <person name="Brandt D."/>
            <person name="Schlueter L."/>
            <person name="Kutter Y."/>
            <person name="Vinke S."/>
            <person name="Viehoefer P."/>
            <person name="Jacob L."/>
            <person name="Luebke N.-C."/>
            <person name="Schulte-Berndt E."/>
            <person name="Hain C."/>
            <person name="Linder M."/>
            <person name="Schmidt P."/>
            <person name="Wollenschlaeger L."/>
            <person name="Luttermann T."/>
            <person name="Thieme E."/>
            <person name="Hassa J."/>
            <person name="Haak M."/>
            <person name="Wittchen M."/>
            <person name="Mentz A."/>
            <person name="Persicke M."/>
            <person name="Busche T."/>
            <person name="Ruckert C."/>
        </authorList>
    </citation>
    <scope>NUCLEOTIDE SEQUENCE [LARGE SCALE GENOMIC DNA]</scope>
    <source>
        <strain evidence="3">1959</strain>
    </source>
</reference>
<dbReference type="GO" id="GO:0010181">
    <property type="term" value="F:FMN binding"/>
    <property type="evidence" value="ECO:0007669"/>
    <property type="project" value="InterPro"/>
</dbReference>
<proteinExistence type="predicted"/>
<organism evidence="2 3">
    <name type="scientific">Corynebacterium kalinowskii</name>
    <dbReference type="NCBI Taxonomy" id="2675216"/>
    <lineage>
        <taxon>Bacteria</taxon>
        <taxon>Bacillati</taxon>
        <taxon>Actinomycetota</taxon>
        <taxon>Actinomycetes</taxon>
        <taxon>Mycobacteriales</taxon>
        <taxon>Corynebacteriaceae</taxon>
        <taxon>Corynebacterium</taxon>
    </lineage>
</organism>
<dbReference type="GO" id="GO:0016646">
    <property type="term" value="F:oxidoreductase activity, acting on the CH-NH group of donors, NAD or NADP as acceptor"/>
    <property type="evidence" value="ECO:0007669"/>
    <property type="project" value="UniProtKB-ARBA"/>
</dbReference>
<dbReference type="SMART" id="SM00903">
    <property type="entry name" value="Flavin_Reduct"/>
    <property type="match status" value="1"/>
</dbReference>
<dbReference type="Pfam" id="PF01613">
    <property type="entry name" value="Flavin_Reduct"/>
    <property type="match status" value="1"/>
</dbReference>
<dbReference type="SUPFAM" id="SSF50475">
    <property type="entry name" value="FMN-binding split barrel"/>
    <property type="match status" value="1"/>
</dbReference>
<dbReference type="Gene3D" id="2.30.110.10">
    <property type="entry name" value="Electron Transport, Fmn-binding Protein, Chain A"/>
    <property type="match status" value="1"/>
</dbReference>
<accession>A0A6B8VMP3</accession>
<dbReference type="InterPro" id="IPR012349">
    <property type="entry name" value="Split_barrel_FMN-bd"/>
</dbReference>
<feature type="domain" description="Flavin reductase like" evidence="1">
    <location>
        <begin position="20"/>
        <end position="171"/>
    </location>
</feature>
<dbReference type="InterPro" id="IPR002563">
    <property type="entry name" value="Flavin_Rdtase-like_dom"/>
</dbReference>
<dbReference type="RefSeq" id="WP_231580489.1">
    <property type="nucleotide sequence ID" value="NZ_CP046452.1"/>
</dbReference>
<name>A0A6B8VMP3_9CORY</name>
<keyword evidence="3" id="KW-1185">Reference proteome</keyword>
<dbReference type="KEGG" id="ckw:CKALI_00500"/>
<sequence length="198" mass="21213">MYHFYEPTGEIGLPYSPVNAIIAPRPIGWISSLSASGEANLAPYSYFNVFNRRPPIIGFSSMGYKDSVRNIEATGEFVWNLVDESLADAMNATSAPVPGDEFEVAGLSKRAGRIVSAPLVDAAKVNFECRLSQIVQLTTASGTSLDTWLILGEVVGVHIREDLLVDGLFDTSAAQPIARAGGPATYFKIGPSFEMPGP</sequence>
<evidence type="ECO:0000313" key="2">
    <source>
        <dbReference type="EMBL" id="QGU01001.1"/>
    </source>
</evidence>
<protein>
    <submittedName>
        <fullName evidence="2">Flavin reductase like domain protein</fullName>
    </submittedName>
</protein>
<gene>
    <name evidence="2" type="ORF">CKALI_00500</name>
</gene>